<evidence type="ECO:0000256" key="5">
    <source>
        <dbReference type="ARBA" id="ARBA00023016"/>
    </source>
</evidence>
<dbReference type="GO" id="GO:0003700">
    <property type="term" value="F:DNA-binding transcription factor activity"/>
    <property type="evidence" value="ECO:0007669"/>
    <property type="project" value="InterPro"/>
</dbReference>
<dbReference type="KEGG" id="rarg:115740630"/>
<feature type="compositionally biased region" description="Low complexity" evidence="11">
    <location>
        <begin position="208"/>
        <end position="226"/>
    </location>
</feature>
<evidence type="ECO:0000256" key="6">
    <source>
        <dbReference type="ARBA" id="ARBA00023125"/>
    </source>
</evidence>
<dbReference type="PANTHER" id="PTHR10015:SF332">
    <property type="entry name" value="HEAT STRESS TRANSCRIPTION FACTOR C-1"/>
    <property type="match status" value="1"/>
</dbReference>
<keyword evidence="7" id="KW-0804">Transcription</keyword>
<feature type="domain" description="HSF-type DNA-binding" evidence="12">
    <location>
        <begin position="60"/>
        <end position="84"/>
    </location>
</feature>
<evidence type="ECO:0000256" key="4">
    <source>
        <dbReference type="ARBA" id="ARBA00023015"/>
    </source>
</evidence>
<dbReference type="RefSeq" id="XP_030530015.1">
    <property type="nucleotide sequence ID" value="XM_030674155.2"/>
</dbReference>
<dbReference type="AlphaFoldDB" id="A0A8B8P5Y1"/>
<gene>
    <name evidence="14" type="primary">LOC115740630</name>
</gene>
<evidence type="ECO:0000259" key="12">
    <source>
        <dbReference type="PROSITE" id="PS00434"/>
    </source>
</evidence>
<comment type="subunit">
    <text evidence="2">Homotrimer.</text>
</comment>
<dbReference type="InterPro" id="IPR036388">
    <property type="entry name" value="WH-like_DNA-bd_sf"/>
</dbReference>
<dbReference type="InterPro" id="IPR036390">
    <property type="entry name" value="WH_DNA-bd_sf"/>
</dbReference>
<keyword evidence="10" id="KW-0175">Coiled coil</keyword>
<keyword evidence="8" id="KW-0539">Nucleus</keyword>
<evidence type="ECO:0000313" key="14">
    <source>
        <dbReference type="RefSeq" id="XP_030530015.1"/>
    </source>
</evidence>
<dbReference type="Pfam" id="PF00447">
    <property type="entry name" value="HSF_DNA-bind"/>
    <property type="match status" value="1"/>
</dbReference>
<dbReference type="GO" id="GO:0000978">
    <property type="term" value="F:RNA polymerase II cis-regulatory region sequence-specific DNA binding"/>
    <property type="evidence" value="ECO:0007669"/>
    <property type="project" value="TreeGrafter"/>
</dbReference>
<feature type="region of interest" description="Disordered" evidence="11">
    <location>
        <begin position="205"/>
        <end position="234"/>
    </location>
</feature>
<evidence type="ECO:0000313" key="13">
    <source>
        <dbReference type="Proteomes" id="UP000827889"/>
    </source>
</evidence>
<evidence type="ECO:0000256" key="10">
    <source>
        <dbReference type="SAM" id="Coils"/>
    </source>
</evidence>
<proteinExistence type="inferred from homology"/>
<dbReference type="FunFam" id="1.10.10.10:FF:000037">
    <property type="entry name" value="Heat stress transcription factor B-4"/>
    <property type="match status" value="1"/>
</dbReference>
<feature type="coiled-coil region" evidence="10">
    <location>
        <begin position="129"/>
        <end position="163"/>
    </location>
</feature>
<dbReference type="SUPFAM" id="SSF46785">
    <property type="entry name" value="Winged helix' DNA-binding domain"/>
    <property type="match status" value="1"/>
</dbReference>
<dbReference type="Gene3D" id="1.10.10.10">
    <property type="entry name" value="Winged helix-like DNA-binding domain superfamily/Winged helix DNA-binding domain"/>
    <property type="match status" value="1"/>
</dbReference>
<evidence type="ECO:0000256" key="2">
    <source>
        <dbReference type="ARBA" id="ARBA00011233"/>
    </source>
</evidence>
<reference evidence="14" key="1">
    <citation type="submission" date="2025-08" db="UniProtKB">
        <authorList>
            <consortium name="RefSeq"/>
        </authorList>
    </citation>
    <scope>IDENTIFICATION</scope>
    <source>
        <tissue evidence="14">Leaf</tissue>
    </source>
</reference>
<dbReference type="PRINTS" id="PR00056">
    <property type="entry name" value="HSFDOMAIN"/>
</dbReference>
<dbReference type="PANTHER" id="PTHR10015">
    <property type="entry name" value="HEAT SHOCK TRANSCRIPTION FACTOR"/>
    <property type="match status" value="1"/>
</dbReference>
<evidence type="ECO:0000256" key="9">
    <source>
        <dbReference type="RuleBase" id="RU004020"/>
    </source>
</evidence>
<evidence type="ECO:0000256" key="1">
    <source>
        <dbReference type="ARBA" id="ARBA00004123"/>
    </source>
</evidence>
<comment type="subcellular location">
    <subcellularLocation>
        <location evidence="1">Nucleus</location>
    </subcellularLocation>
</comment>
<dbReference type="GO" id="GO:0034605">
    <property type="term" value="P:cellular response to heat"/>
    <property type="evidence" value="ECO:0007669"/>
    <property type="project" value="TreeGrafter"/>
</dbReference>
<dbReference type="InterPro" id="IPR000232">
    <property type="entry name" value="HSF_DNA-bd"/>
</dbReference>
<dbReference type="GO" id="GO:0006357">
    <property type="term" value="P:regulation of transcription by RNA polymerase II"/>
    <property type="evidence" value="ECO:0007669"/>
    <property type="project" value="TreeGrafter"/>
</dbReference>
<dbReference type="PROSITE" id="PS00434">
    <property type="entry name" value="HSF_DOMAIN"/>
    <property type="match status" value="1"/>
</dbReference>
<comment type="similarity">
    <text evidence="9">Belongs to the HSF family.</text>
</comment>
<keyword evidence="13" id="KW-1185">Reference proteome</keyword>
<accession>A0A8B8P5Y1</accession>
<dbReference type="GO" id="GO:0005634">
    <property type="term" value="C:nucleus"/>
    <property type="evidence" value="ECO:0007669"/>
    <property type="project" value="UniProtKB-SubCell"/>
</dbReference>
<keyword evidence="3" id="KW-0597">Phosphoprotein</keyword>
<keyword evidence="5" id="KW-0346">Stress response</keyword>
<evidence type="ECO:0000256" key="3">
    <source>
        <dbReference type="ARBA" id="ARBA00022553"/>
    </source>
</evidence>
<name>A0A8B8P5Y1_9MYRT</name>
<evidence type="ECO:0000256" key="7">
    <source>
        <dbReference type="ARBA" id="ARBA00023163"/>
    </source>
</evidence>
<dbReference type="Proteomes" id="UP000827889">
    <property type="component" value="Chromosome 4"/>
</dbReference>
<dbReference type="GeneID" id="115740630"/>
<sequence>MYTGVHGMEAAAANGNAVAPFVMKTYQMVSDPTTDGLISWGKANNSFIVVDPLDFSQRLLPAYFKHNNFSSFVRQLNTYGFRKVDPDRWEFANQWFLRGQRHLLRNIVRRKHNKGACSQPKGGDADMDEEELVGEIARLRQEQRALEEEVQGMSKRLEATERRPQQMMAFLYKVIEDPELLPRMMVERDRSKRLALASGEKRRRLMISSSTMSSSSSSSMGVSSSIKSEDDDEGANFGVISSPEVEENLDIGRFSDFAAVLPASSPSAWVDGGIGRHMALSPPYDDASGYGGMANNQFGYFAEMALAGGEAGPPTPPYPFSLLGGGF</sequence>
<keyword evidence="4" id="KW-0805">Transcription regulation</keyword>
<organism evidence="13 14">
    <name type="scientific">Rhodamnia argentea</name>
    <dbReference type="NCBI Taxonomy" id="178133"/>
    <lineage>
        <taxon>Eukaryota</taxon>
        <taxon>Viridiplantae</taxon>
        <taxon>Streptophyta</taxon>
        <taxon>Embryophyta</taxon>
        <taxon>Tracheophyta</taxon>
        <taxon>Spermatophyta</taxon>
        <taxon>Magnoliopsida</taxon>
        <taxon>eudicotyledons</taxon>
        <taxon>Gunneridae</taxon>
        <taxon>Pentapetalae</taxon>
        <taxon>rosids</taxon>
        <taxon>malvids</taxon>
        <taxon>Myrtales</taxon>
        <taxon>Myrtaceae</taxon>
        <taxon>Myrtoideae</taxon>
        <taxon>Myrteae</taxon>
        <taxon>Australasian group</taxon>
        <taxon>Rhodamnia</taxon>
    </lineage>
</organism>
<evidence type="ECO:0000256" key="8">
    <source>
        <dbReference type="ARBA" id="ARBA00023242"/>
    </source>
</evidence>
<evidence type="ECO:0000256" key="11">
    <source>
        <dbReference type="SAM" id="MobiDB-lite"/>
    </source>
</evidence>
<protein>
    <submittedName>
        <fullName evidence="14">Heat stress transcription factor C-1</fullName>
    </submittedName>
</protein>
<dbReference type="OrthoDB" id="60033at2759"/>
<keyword evidence="6" id="KW-0238">DNA-binding</keyword>
<dbReference type="SMART" id="SM00415">
    <property type="entry name" value="HSF"/>
    <property type="match status" value="1"/>
</dbReference>